<protein>
    <submittedName>
        <fullName evidence="2">Uncharacterized protein</fullName>
    </submittedName>
</protein>
<reference evidence="2" key="1">
    <citation type="submission" date="2021-01" db="EMBL/GenBank/DDBJ databases">
        <title>Adiantum capillus-veneris genome.</title>
        <authorList>
            <person name="Fang Y."/>
            <person name="Liao Q."/>
        </authorList>
    </citation>
    <scope>NUCLEOTIDE SEQUENCE</scope>
    <source>
        <strain evidence="2">H3</strain>
        <tissue evidence="2">Leaf</tissue>
    </source>
</reference>
<gene>
    <name evidence="2" type="ORF">GOP47_0011233</name>
</gene>
<comment type="caution">
    <text evidence="2">The sequence shown here is derived from an EMBL/GenBank/DDBJ whole genome shotgun (WGS) entry which is preliminary data.</text>
</comment>
<dbReference type="AlphaFoldDB" id="A0A9D4USS7"/>
<dbReference type="EMBL" id="JABFUD020000011">
    <property type="protein sequence ID" value="KAI5073220.1"/>
    <property type="molecule type" value="Genomic_DNA"/>
</dbReference>
<name>A0A9D4USS7_ADICA</name>
<feature type="compositionally biased region" description="Low complexity" evidence="1">
    <location>
        <begin position="113"/>
        <end position="126"/>
    </location>
</feature>
<evidence type="ECO:0000313" key="3">
    <source>
        <dbReference type="Proteomes" id="UP000886520"/>
    </source>
</evidence>
<keyword evidence="3" id="KW-1185">Reference proteome</keyword>
<evidence type="ECO:0000313" key="2">
    <source>
        <dbReference type="EMBL" id="KAI5073220.1"/>
    </source>
</evidence>
<evidence type="ECO:0000256" key="1">
    <source>
        <dbReference type="SAM" id="MobiDB-lite"/>
    </source>
</evidence>
<proteinExistence type="predicted"/>
<dbReference type="Proteomes" id="UP000886520">
    <property type="component" value="Chromosome 11"/>
</dbReference>
<feature type="region of interest" description="Disordered" evidence="1">
    <location>
        <begin position="106"/>
        <end position="141"/>
    </location>
</feature>
<dbReference type="OrthoDB" id="10397566at2759"/>
<accession>A0A9D4USS7</accession>
<sequence>MRLWTSLSEFMSKFFFSYSRGSKSSNYNSTNGPTKFQRAKTGGLVSKGTLLVNDTSNTLYLRDKVGAAYGGTRYKIPGKSCIEVFPLQHTFFTMIAYAVERDVEEMDTQLSPNSHHSSSNVSSNDNNRNKKKSTDTNLSLDSDQLADNKKITITLRGSKYDIELSPR</sequence>
<organism evidence="2 3">
    <name type="scientific">Adiantum capillus-veneris</name>
    <name type="common">Maidenhair fern</name>
    <dbReference type="NCBI Taxonomy" id="13818"/>
    <lineage>
        <taxon>Eukaryota</taxon>
        <taxon>Viridiplantae</taxon>
        <taxon>Streptophyta</taxon>
        <taxon>Embryophyta</taxon>
        <taxon>Tracheophyta</taxon>
        <taxon>Polypodiopsida</taxon>
        <taxon>Polypodiidae</taxon>
        <taxon>Polypodiales</taxon>
        <taxon>Pteridineae</taxon>
        <taxon>Pteridaceae</taxon>
        <taxon>Vittarioideae</taxon>
        <taxon>Adiantum</taxon>
    </lineage>
</organism>